<reference evidence="2" key="1">
    <citation type="submission" date="2016-10" db="EMBL/GenBank/DDBJ databases">
        <authorList>
            <person name="Varghese N."/>
            <person name="Submissions S."/>
        </authorList>
    </citation>
    <scope>NUCLEOTIDE SEQUENCE [LARGE SCALE GENOMIC DNA]</scope>
    <source>
        <strain evidence="2">DSM 17044</strain>
    </source>
</reference>
<protein>
    <submittedName>
        <fullName evidence="1">Predicted Rossmann fold nucleotide-binding protein</fullName>
    </submittedName>
</protein>
<keyword evidence="2" id="KW-1185">Reference proteome</keyword>
<dbReference type="Pfam" id="PF18306">
    <property type="entry name" value="LDcluster4"/>
    <property type="match status" value="1"/>
</dbReference>
<name>A0A1H7MR46_STIAU</name>
<accession>A0A1H7MR46</accession>
<dbReference type="SUPFAM" id="SSF102405">
    <property type="entry name" value="MCP/YpsA-like"/>
    <property type="match status" value="1"/>
</dbReference>
<dbReference type="Gene3D" id="3.40.50.450">
    <property type="match status" value="1"/>
</dbReference>
<evidence type="ECO:0000313" key="1">
    <source>
        <dbReference type="EMBL" id="SEL13165.1"/>
    </source>
</evidence>
<dbReference type="RefSeq" id="WP_075006134.1">
    <property type="nucleotide sequence ID" value="NZ_FOAP01000004.1"/>
</dbReference>
<organism evidence="1 2">
    <name type="scientific">Stigmatella aurantiaca</name>
    <dbReference type="NCBI Taxonomy" id="41"/>
    <lineage>
        <taxon>Bacteria</taxon>
        <taxon>Pseudomonadati</taxon>
        <taxon>Myxococcota</taxon>
        <taxon>Myxococcia</taxon>
        <taxon>Myxococcales</taxon>
        <taxon>Cystobacterineae</taxon>
        <taxon>Archangiaceae</taxon>
        <taxon>Stigmatella</taxon>
    </lineage>
</organism>
<proteinExistence type="predicted"/>
<dbReference type="AlphaFoldDB" id="A0A1H7MR46"/>
<evidence type="ECO:0000313" key="2">
    <source>
        <dbReference type="Proteomes" id="UP000182719"/>
    </source>
</evidence>
<gene>
    <name evidence="1" type="ORF">SAMN05444354_10464</name>
</gene>
<dbReference type="OrthoDB" id="9019599at2"/>
<dbReference type="Proteomes" id="UP000182719">
    <property type="component" value="Unassembled WGS sequence"/>
</dbReference>
<dbReference type="EMBL" id="FOAP01000004">
    <property type="protein sequence ID" value="SEL13165.1"/>
    <property type="molecule type" value="Genomic_DNA"/>
</dbReference>
<dbReference type="InterPro" id="IPR041164">
    <property type="entry name" value="LDcluster4"/>
</dbReference>
<sequence length="175" mass="19060">MFQRRRVIGVMGSGTAAHRERVVPLARWIAEHGYDLLTGAGHGVMRAAAEAFVAVAGRTGISIGIVPGKVTARGYRPRPGYPNPGIELPLFTHLPLSGKQGQALSSRNHLNVLSAQALVVLPGGEGTRAEAVLAARYRRPIILFGEAREFRRFPEGFERAPSLERVCDWLLSVMR</sequence>